<dbReference type="InterPro" id="IPR011989">
    <property type="entry name" value="ARM-like"/>
</dbReference>
<dbReference type="SUPFAM" id="SSF48371">
    <property type="entry name" value="ARM repeat"/>
    <property type="match status" value="1"/>
</dbReference>
<dbReference type="GO" id="GO:0048565">
    <property type="term" value="P:digestive tract development"/>
    <property type="evidence" value="ECO:0007669"/>
    <property type="project" value="TreeGrafter"/>
</dbReference>
<dbReference type="GO" id="GO:0090694">
    <property type="term" value="C:Scc2-Scc4 cohesin loading complex"/>
    <property type="evidence" value="ECO:0007669"/>
    <property type="project" value="TreeGrafter"/>
</dbReference>
<dbReference type="AlphaFoldDB" id="A0A087RDH8"/>
<dbReference type="GO" id="GO:0007420">
    <property type="term" value="P:brain development"/>
    <property type="evidence" value="ECO:0007669"/>
    <property type="project" value="TreeGrafter"/>
</dbReference>
<dbReference type="GO" id="GO:1990414">
    <property type="term" value="P:replication-born double-strand break repair via sister chromatid exchange"/>
    <property type="evidence" value="ECO:0007669"/>
    <property type="project" value="TreeGrafter"/>
</dbReference>
<dbReference type="InterPro" id="IPR033031">
    <property type="entry name" value="Scc2/Nipped-B"/>
</dbReference>
<dbReference type="Proteomes" id="UP000053286">
    <property type="component" value="Unassembled WGS sequence"/>
</dbReference>
<evidence type="ECO:0000313" key="1">
    <source>
        <dbReference type="EMBL" id="KFM11532.1"/>
    </source>
</evidence>
<protein>
    <submittedName>
        <fullName evidence="1">Nipped-B-like</fullName>
    </submittedName>
</protein>
<name>A0A087RDH8_APTFO</name>
<dbReference type="PANTHER" id="PTHR21704">
    <property type="entry name" value="NIPPED-B-LIKE PROTEIN DELANGIN SCC2-RELATED"/>
    <property type="match status" value="1"/>
</dbReference>
<feature type="non-terminal residue" evidence="1">
    <location>
        <position position="82"/>
    </location>
</feature>
<reference evidence="1 2" key="1">
    <citation type="submission" date="2014-04" db="EMBL/GenBank/DDBJ databases">
        <title>Genome evolution of avian class.</title>
        <authorList>
            <person name="Zhang G."/>
            <person name="Li C."/>
        </authorList>
    </citation>
    <scope>NUCLEOTIDE SEQUENCE [LARGE SCALE GENOMIC DNA]</scope>
    <source>
        <strain evidence="1">BGI_AS27</strain>
    </source>
</reference>
<accession>A0A087RDH8</accession>
<dbReference type="GO" id="GO:0048703">
    <property type="term" value="P:embryonic viscerocranium morphogenesis"/>
    <property type="evidence" value="ECO:0007669"/>
    <property type="project" value="TreeGrafter"/>
</dbReference>
<dbReference type="GO" id="GO:0061775">
    <property type="term" value="F:cohesin loader activity"/>
    <property type="evidence" value="ECO:0007669"/>
    <property type="project" value="InterPro"/>
</dbReference>
<feature type="non-terminal residue" evidence="1">
    <location>
        <position position="1"/>
    </location>
</feature>
<evidence type="ECO:0000313" key="2">
    <source>
        <dbReference type="Proteomes" id="UP000053286"/>
    </source>
</evidence>
<sequence>ILRVLGENAIAVRTKAMKCLSEVVAVDPSILARPDMQRGVHGRLMDNSTSVREAAVELLGRFVLCRPQLAEQYYDMLIERIL</sequence>
<dbReference type="GO" id="GO:0071169">
    <property type="term" value="P:establishment of protein localization to chromatin"/>
    <property type="evidence" value="ECO:0007669"/>
    <property type="project" value="TreeGrafter"/>
</dbReference>
<proteinExistence type="predicted"/>
<dbReference type="GO" id="GO:0140588">
    <property type="term" value="P:chromatin looping"/>
    <property type="evidence" value="ECO:0007669"/>
    <property type="project" value="InterPro"/>
</dbReference>
<dbReference type="Gene3D" id="1.25.10.10">
    <property type="entry name" value="Leucine-rich Repeat Variant"/>
    <property type="match status" value="1"/>
</dbReference>
<dbReference type="InterPro" id="IPR016024">
    <property type="entry name" value="ARM-type_fold"/>
</dbReference>
<dbReference type="STRING" id="9233.A0A087RDH8"/>
<organism evidence="1 2">
    <name type="scientific">Aptenodytes forsteri</name>
    <name type="common">Emperor penguin</name>
    <dbReference type="NCBI Taxonomy" id="9233"/>
    <lineage>
        <taxon>Eukaryota</taxon>
        <taxon>Metazoa</taxon>
        <taxon>Chordata</taxon>
        <taxon>Craniata</taxon>
        <taxon>Vertebrata</taxon>
        <taxon>Euteleostomi</taxon>
        <taxon>Archelosauria</taxon>
        <taxon>Archosauria</taxon>
        <taxon>Dinosauria</taxon>
        <taxon>Saurischia</taxon>
        <taxon>Theropoda</taxon>
        <taxon>Coelurosauria</taxon>
        <taxon>Aves</taxon>
        <taxon>Neognathae</taxon>
        <taxon>Neoaves</taxon>
        <taxon>Aequornithes</taxon>
        <taxon>Sphenisciformes</taxon>
        <taxon>Spheniscidae</taxon>
        <taxon>Aptenodytes</taxon>
    </lineage>
</organism>
<dbReference type="EMBL" id="KL226311">
    <property type="protein sequence ID" value="KFM11532.1"/>
    <property type="molecule type" value="Genomic_DNA"/>
</dbReference>
<keyword evidence="2" id="KW-1185">Reference proteome</keyword>
<dbReference type="GO" id="GO:0034087">
    <property type="term" value="P:establishment of mitotic sister chromatid cohesion"/>
    <property type="evidence" value="ECO:0007669"/>
    <property type="project" value="TreeGrafter"/>
</dbReference>
<dbReference type="GO" id="GO:0010468">
    <property type="term" value="P:regulation of gene expression"/>
    <property type="evidence" value="ECO:0007669"/>
    <property type="project" value="InterPro"/>
</dbReference>
<dbReference type="Pfam" id="PF12765">
    <property type="entry name" value="Cohesin_HEAT"/>
    <property type="match status" value="1"/>
</dbReference>
<dbReference type="PANTHER" id="PTHR21704:SF18">
    <property type="entry name" value="NIPPED-B-LIKE PROTEIN"/>
    <property type="match status" value="1"/>
</dbReference>
<dbReference type="InterPro" id="IPR026003">
    <property type="entry name" value="Cohesin_HEAT"/>
</dbReference>
<dbReference type="GO" id="GO:0003007">
    <property type="term" value="P:heart morphogenesis"/>
    <property type="evidence" value="ECO:0007669"/>
    <property type="project" value="TreeGrafter"/>
</dbReference>
<gene>
    <name evidence="1" type="ORF">AS27_01123</name>
</gene>
<dbReference type="GO" id="GO:0003682">
    <property type="term" value="F:chromatin binding"/>
    <property type="evidence" value="ECO:0007669"/>
    <property type="project" value="TreeGrafter"/>
</dbReference>